<keyword evidence="12" id="KW-1015">Disulfide bond</keyword>
<evidence type="ECO:0000256" key="13">
    <source>
        <dbReference type="ARBA" id="ARBA00057299"/>
    </source>
</evidence>
<evidence type="ECO:0000256" key="4">
    <source>
        <dbReference type="ARBA" id="ARBA00022525"/>
    </source>
</evidence>
<evidence type="ECO:0000256" key="3">
    <source>
        <dbReference type="ARBA" id="ARBA00005988"/>
    </source>
</evidence>
<evidence type="ECO:0000256" key="7">
    <source>
        <dbReference type="ARBA" id="ARBA00022723"/>
    </source>
</evidence>
<evidence type="ECO:0000256" key="2">
    <source>
        <dbReference type="ARBA" id="ARBA00004613"/>
    </source>
</evidence>
<dbReference type="PROSITE" id="PS00133">
    <property type="entry name" value="CARBOXYPEPT_ZN_2"/>
    <property type="match status" value="2"/>
</dbReference>
<evidence type="ECO:0000256" key="6">
    <source>
        <dbReference type="ARBA" id="ARBA00022670"/>
    </source>
</evidence>
<name>A0A8S3X6L1_PARAO</name>
<feature type="active site" description="Proton donor/acceptor" evidence="15">
    <location>
        <position position="432"/>
    </location>
</feature>
<dbReference type="Pfam" id="PF00246">
    <property type="entry name" value="Peptidase_M14"/>
    <property type="match status" value="2"/>
</dbReference>
<gene>
    <name evidence="18" type="ORF">PAPOLLO_LOCUS14490</name>
</gene>
<keyword evidence="9" id="KW-0378">Hydrolase</keyword>
<proteinExistence type="inferred from homology"/>
<keyword evidence="19" id="KW-1185">Reference proteome</keyword>
<dbReference type="Pfam" id="PF02244">
    <property type="entry name" value="Propep_M14"/>
    <property type="match status" value="2"/>
</dbReference>
<dbReference type="InterPro" id="IPR000834">
    <property type="entry name" value="Peptidase_M14"/>
</dbReference>
<accession>A0A8S3X6L1</accession>
<sequence>MILTLCINVTSRIMDTASLRGSEYFIQVDYDEITNTYEIFSKHVTIEQHSTSAKVTFEGHKVFKVVPNTENNVKIVMDLQKQRIGEFWSDQFDVHNAAKITVAPENINKFVDVMNRHGIEFEEIIADLQKVIDSQLKPVITVERSTDFLSFSWNRYHTLEEINNWLDELQNNYPDIVTTVVMGRSVENRDIKGVIINYHQERNNTLIGMIEGTIHAREWIVPATTTWIIKEFLTSTDPEVRALAENIEWHIFPVVNPDGYVYTFTTHRMWRKNRSTRNFTSCSATGVDDDMSNGVDLNRNFDFAWMSIGATDNPCSNTFAGPSAFSEPESKAVADYASKLKNQGTFVYYFALHSYSQLIIVPYSHLTAAESASITNYADMYDIARGGADKLEERFGTVYRTGVSADILYPMSGTSFDWVKNETDVSVSFLIELRDLGEYGFLLPPEQIIPNNLEIMDALLEMDRTTRLLDVQVQILYDLRKQDYYYWTDVFTVNSNVRIMVSPLKDEEFVQYCRNFGLNPVISINNVQKLIDDQLRPSLMNAERSTTLGSFSWTRYHSLSEIHTWLDELAEMYPNIVTTVNIGESNEGRLIKGVVIDFKAGDRGDSPLVAMIEGGIHSREWISPATVSWIIKEFLTSDNNEVQNLARAFVWHIFPVVNPDGYNYTFTNDRMWRKNRNVANFVNCSSTSDDLSNGIDLNRNFDFLWMTVGASSDPCTQTYAGPTPASEPETQAIANYVLNLKQTGNLLYYFAFHSYSQMILIPYSHLSGSDVIQLENYADLYEIAIRGADKLTQRHGTSYRVGTSADILYEVSGSSFDWVKGVANVPVVYLFELRDVGEYGFLLPTEQIIPNNEEIMDCLLEMDRTTRQLGYYSGAVSITVSLTCLLISLAFIFMK</sequence>
<evidence type="ECO:0000256" key="5">
    <source>
        <dbReference type="ARBA" id="ARBA00022645"/>
    </source>
</evidence>
<comment type="cofactor">
    <cofactor evidence="1">
        <name>Zn(2+)</name>
        <dbReference type="ChEBI" id="CHEBI:29105"/>
    </cofactor>
</comment>
<keyword evidence="5" id="KW-0121">Carboxypeptidase</keyword>
<dbReference type="InterPro" id="IPR003146">
    <property type="entry name" value="M14A_act_pep"/>
</dbReference>
<dbReference type="SMART" id="SM00631">
    <property type="entry name" value="Zn_pept"/>
    <property type="match status" value="2"/>
</dbReference>
<feature type="domain" description="Peptidase M14" evidence="17">
    <location>
        <begin position="555"/>
        <end position="866"/>
    </location>
</feature>
<dbReference type="Proteomes" id="UP000691718">
    <property type="component" value="Unassembled WGS sequence"/>
</dbReference>
<protein>
    <recommendedName>
        <fullName evidence="14">Zinc carboxypeptidase A 1</fullName>
    </recommendedName>
</protein>
<evidence type="ECO:0000256" key="8">
    <source>
        <dbReference type="ARBA" id="ARBA00022729"/>
    </source>
</evidence>
<evidence type="ECO:0000256" key="12">
    <source>
        <dbReference type="ARBA" id="ARBA00023157"/>
    </source>
</evidence>
<comment type="caution">
    <text evidence="18">The sequence shown here is derived from an EMBL/GenBank/DDBJ whole genome shotgun (WGS) entry which is preliminary data.</text>
</comment>
<dbReference type="FunFam" id="3.40.630.10:FF:000040">
    <property type="entry name" value="zinc carboxypeptidase"/>
    <property type="match status" value="2"/>
</dbReference>
<keyword evidence="4" id="KW-0964">Secreted</keyword>
<comment type="subcellular location">
    <subcellularLocation>
        <location evidence="2">Secreted</location>
    </subcellularLocation>
</comment>
<evidence type="ECO:0000256" key="14">
    <source>
        <dbReference type="ARBA" id="ARBA00069039"/>
    </source>
</evidence>
<evidence type="ECO:0000256" key="9">
    <source>
        <dbReference type="ARBA" id="ARBA00022801"/>
    </source>
</evidence>
<keyword evidence="7" id="KW-0479">Metal-binding</keyword>
<keyword evidence="16" id="KW-1133">Transmembrane helix</keyword>
<keyword evidence="16" id="KW-0812">Transmembrane</keyword>
<keyword evidence="8" id="KW-0732">Signal</keyword>
<feature type="transmembrane region" description="Helical" evidence="16">
    <location>
        <begin position="869"/>
        <end position="893"/>
    </location>
</feature>
<dbReference type="PANTHER" id="PTHR11705:SF153">
    <property type="entry name" value="ZINC CARBOXYPEPTIDASE A 1-LIKE PROTEIN"/>
    <property type="match status" value="1"/>
</dbReference>
<comment type="similarity">
    <text evidence="3 15">Belongs to the peptidase M14 family.</text>
</comment>
<dbReference type="EMBL" id="CAJQZP010000975">
    <property type="protein sequence ID" value="CAG5004946.1"/>
    <property type="molecule type" value="Genomic_DNA"/>
</dbReference>
<reference evidence="18" key="1">
    <citation type="submission" date="2021-04" db="EMBL/GenBank/DDBJ databases">
        <authorList>
            <person name="Tunstrom K."/>
        </authorList>
    </citation>
    <scope>NUCLEOTIDE SEQUENCE</scope>
</reference>
<dbReference type="GO" id="GO:0008270">
    <property type="term" value="F:zinc ion binding"/>
    <property type="evidence" value="ECO:0007669"/>
    <property type="project" value="InterPro"/>
</dbReference>
<dbReference type="OrthoDB" id="3626597at2759"/>
<feature type="active site" description="Proton donor/acceptor" evidence="15">
    <location>
        <position position="832"/>
    </location>
</feature>
<dbReference type="CDD" id="cd03860">
    <property type="entry name" value="M14_CP_A-B_like"/>
    <property type="match status" value="2"/>
</dbReference>
<keyword evidence="10" id="KW-0862">Zinc</keyword>
<dbReference type="FunFam" id="3.30.70.340:FF:000002">
    <property type="entry name" value="Carboxypeptidase A"/>
    <property type="match status" value="1"/>
</dbReference>
<evidence type="ECO:0000256" key="16">
    <source>
        <dbReference type="SAM" id="Phobius"/>
    </source>
</evidence>
<feature type="domain" description="Peptidase M14" evidence="17">
    <location>
        <begin position="155"/>
        <end position="466"/>
    </location>
</feature>
<dbReference type="AlphaFoldDB" id="A0A8S3X6L1"/>
<evidence type="ECO:0000259" key="17">
    <source>
        <dbReference type="PROSITE" id="PS52035"/>
    </source>
</evidence>
<keyword evidence="16" id="KW-0472">Membrane</keyword>
<evidence type="ECO:0000313" key="19">
    <source>
        <dbReference type="Proteomes" id="UP000691718"/>
    </source>
</evidence>
<keyword evidence="6" id="KW-0645">Protease</keyword>
<evidence type="ECO:0000256" key="11">
    <source>
        <dbReference type="ARBA" id="ARBA00023049"/>
    </source>
</evidence>
<dbReference type="GO" id="GO:0006508">
    <property type="term" value="P:proteolysis"/>
    <property type="evidence" value="ECO:0007669"/>
    <property type="project" value="UniProtKB-KW"/>
</dbReference>
<evidence type="ECO:0000256" key="1">
    <source>
        <dbReference type="ARBA" id="ARBA00001947"/>
    </source>
</evidence>
<evidence type="ECO:0000313" key="18">
    <source>
        <dbReference type="EMBL" id="CAG5004946.1"/>
    </source>
</evidence>
<dbReference type="PANTHER" id="PTHR11705">
    <property type="entry name" value="PROTEASE FAMILY M14 CARBOXYPEPTIDASE A,B"/>
    <property type="match status" value="1"/>
</dbReference>
<dbReference type="GO" id="GO:0004181">
    <property type="term" value="F:metallocarboxypeptidase activity"/>
    <property type="evidence" value="ECO:0007669"/>
    <property type="project" value="InterPro"/>
</dbReference>
<dbReference type="GO" id="GO:0005615">
    <property type="term" value="C:extracellular space"/>
    <property type="evidence" value="ECO:0007669"/>
    <property type="project" value="TreeGrafter"/>
</dbReference>
<dbReference type="PROSITE" id="PS52035">
    <property type="entry name" value="PEPTIDASE_M14"/>
    <property type="match status" value="2"/>
</dbReference>
<comment type="function">
    <text evidence="13">Involved in the digestion of the blood meal.</text>
</comment>
<keyword evidence="11" id="KW-0482">Metalloprotease</keyword>
<evidence type="ECO:0000256" key="15">
    <source>
        <dbReference type="PROSITE-ProRule" id="PRU01379"/>
    </source>
</evidence>
<dbReference type="InterPro" id="IPR057247">
    <property type="entry name" value="CARBOXYPEPT_ZN_2"/>
</dbReference>
<evidence type="ECO:0000256" key="10">
    <source>
        <dbReference type="ARBA" id="ARBA00022833"/>
    </source>
</evidence>
<organism evidence="18 19">
    <name type="scientific">Parnassius apollo</name>
    <name type="common">Apollo butterfly</name>
    <name type="synonym">Papilio apollo</name>
    <dbReference type="NCBI Taxonomy" id="110799"/>
    <lineage>
        <taxon>Eukaryota</taxon>
        <taxon>Metazoa</taxon>
        <taxon>Ecdysozoa</taxon>
        <taxon>Arthropoda</taxon>
        <taxon>Hexapoda</taxon>
        <taxon>Insecta</taxon>
        <taxon>Pterygota</taxon>
        <taxon>Neoptera</taxon>
        <taxon>Endopterygota</taxon>
        <taxon>Lepidoptera</taxon>
        <taxon>Glossata</taxon>
        <taxon>Ditrysia</taxon>
        <taxon>Papilionoidea</taxon>
        <taxon>Papilionidae</taxon>
        <taxon>Parnassiinae</taxon>
        <taxon>Parnassini</taxon>
        <taxon>Parnassius</taxon>
        <taxon>Parnassius</taxon>
    </lineage>
</organism>